<organism evidence="1 2">
    <name type="scientific">Secundilactobacillus odoratitofui DSM 19909 = JCM 15043</name>
    <dbReference type="NCBI Taxonomy" id="1423776"/>
    <lineage>
        <taxon>Bacteria</taxon>
        <taxon>Bacillati</taxon>
        <taxon>Bacillota</taxon>
        <taxon>Bacilli</taxon>
        <taxon>Lactobacillales</taxon>
        <taxon>Lactobacillaceae</taxon>
        <taxon>Secundilactobacillus</taxon>
    </lineage>
</organism>
<dbReference type="Pfam" id="PF01904">
    <property type="entry name" value="DUF72"/>
    <property type="match status" value="1"/>
</dbReference>
<proteinExistence type="predicted"/>
<dbReference type="Gene3D" id="3.20.20.410">
    <property type="entry name" value="Protein of unknown function UPF0759"/>
    <property type="match status" value="1"/>
</dbReference>
<dbReference type="SUPFAM" id="SSF117396">
    <property type="entry name" value="TM1631-like"/>
    <property type="match status" value="1"/>
</dbReference>
<dbReference type="STRING" id="1423776.FD04_GL002382"/>
<keyword evidence="2" id="KW-1185">Reference proteome</keyword>
<dbReference type="PATRIC" id="fig|1423776.4.peg.2416"/>
<dbReference type="EMBL" id="AZEE01000017">
    <property type="protein sequence ID" value="KRK99196.1"/>
    <property type="molecule type" value="Genomic_DNA"/>
</dbReference>
<dbReference type="OrthoDB" id="9780310at2"/>
<dbReference type="RefSeq" id="WP_056946608.1">
    <property type="nucleotide sequence ID" value="NZ_AZEE01000017.1"/>
</dbReference>
<comment type="caution">
    <text evidence="1">The sequence shown here is derived from an EMBL/GenBank/DDBJ whole genome shotgun (WGS) entry which is preliminary data.</text>
</comment>
<dbReference type="PANTHER" id="PTHR30348:SF13">
    <property type="entry name" value="UPF0759 PROTEIN YUNF"/>
    <property type="match status" value="1"/>
</dbReference>
<protein>
    <recommendedName>
        <fullName evidence="3">DUF72 domain-containing protein</fullName>
    </recommendedName>
</protein>
<dbReference type="PANTHER" id="PTHR30348">
    <property type="entry name" value="UNCHARACTERIZED PROTEIN YECE"/>
    <property type="match status" value="1"/>
</dbReference>
<dbReference type="AlphaFoldDB" id="A0A0R1LTM3"/>
<dbReference type="Proteomes" id="UP000051160">
    <property type="component" value="Unassembled WGS sequence"/>
</dbReference>
<name>A0A0R1LTM3_9LACO</name>
<dbReference type="InterPro" id="IPR002763">
    <property type="entry name" value="DUF72"/>
</dbReference>
<gene>
    <name evidence="1" type="ORF">FD04_GL002382</name>
</gene>
<accession>A0A0R1LTM3</accession>
<sequence length="281" mass="32424">MITIGLTTWKEHPALIQDADRDVTLQEYSAVLPVVEVDTPFYGIPRSSTIVNWQQQVPEQFQFILKANQLMTKHDLGQKPAADEARSQAFHDYKIAIKPLVKRQQLKSILFQFPPFFQRNTENLQWLFEIRQQLGDLPIAVEFRNPSWYDPALVDDLMGYLKQLEMTHVIVDEPHRLNDGVPFVPKVAEPSLALLRLHGRNEKGWFERGANWRGVRTLYRYNETELTFFADHVEALTHQAKEVCVIFNNNSGKDAAPNALSLRDQLNLNWTGLGPQQMSLF</sequence>
<evidence type="ECO:0000313" key="1">
    <source>
        <dbReference type="EMBL" id="KRK99196.1"/>
    </source>
</evidence>
<reference evidence="1 2" key="1">
    <citation type="journal article" date="2015" name="Genome Announc.">
        <title>Expanding the biotechnology potential of lactobacilli through comparative genomics of 213 strains and associated genera.</title>
        <authorList>
            <person name="Sun Z."/>
            <person name="Harris H.M."/>
            <person name="McCann A."/>
            <person name="Guo C."/>
            <person name="Argimon S."/>
            <person name="Zhang W."/>
            <person name="Yang X."/>
            <person name="Jeffery I.B."/>
            <person name="Cooney J.C."/>
            <person name="Kagawa T.F."/>
            <person name="Liu W."/>
            <person name="Song Y."/>
            <person name="Salvetti E."/>
            <person name="Wrobel A."/>
            <person name="Rasinkangas P."/>
            <person name="Parkhill J."/>
            <person name="Rea M.C."/>
            <person name="O'Sullivan O."/>
            <person name="Ritari J."/>
            <person name="Douillard F.P."/>
            <person name="Paul Ross R."/>
            <person name="Yang R."/>
            <person name="Briner A.E."/>
            <person name="Felis G.E."/>
            <person name="de Vos W.M."/>
            <person name="Barrangou R."/>
            <person name="Klaenhammer T.R."/>
            <person name="Caufield P.W."/>
            <person name="Cui Y."/>
            <person name="Zhang H."/>
            <person name="O'Toole P.W."/>
        </authorList>
    </citation>
    <scope>NUCLEOTIDE SEQUENCE [LARGE SCALE GENOMIC DNA]</scope>
    <source>
        <strain evidence="1 2">DSM 19909</strain>
    </source>
</reference>
<evidence type="ECO:0008006" key="3">
    <source>
        <dbReference type="Google" id="ProtNLM"/>
    </source>
</evidence>
<dbReference type="InterPro" id="IPR036520">
    <property type="entry name" value="UPF0759_sf"/>
</dbReference>
<evidence type="ECO:0000313" key="2">
    <source>
        <dbReference type="Proteomes" id="UP000051160"/>
    </source>
</evidence>